<dbReference type="GO" id="GO:0000398">
    <property type="term" value="P:mRNA splicing, via spliceosome"/>
    <property type="evidence" value="ECO:0007669"/>
    <property type="project" value="TreeGrafter"/>
</dbReference>
<feature type="repeat" description="WD" evidence="8">
    <location>
        <begin position="33"/>
        <end position="74"/>
    </location>
</feature>
<dbReference type="InterPro" id="IPR036322">
    <property type="entry name" value="WD40_repeat_dom_sf"/>
</dbReference>
<dbReference type="InterPro" id="IPR001680">
    <property type="entry name" value="WD40_rpt"/>
</dbReference>
<evidence type="ECO:0000256" key="1">
    <source>
        <dbReference type="ARBA" id="ARBA00004496"/>
    </source>
</evidence>
<evidence type="ECO:0000313" key="10">
    <source>
        <dbReference type="Proteomes" id="UP000283210"/>
    </source>
</evidence>
<reference evidence="9 10" key="1">
    <citation type="submission" date="2018-11" db="EMBL/GenBank/DDBJ databases">
        <authorList>
            <person name="Lopez-Roques C."/>
            <person name="Donnadieu C."/>
            <person name="Bouchez O."/>
            <person name="Klopp C."/>
            <person name="Cabau C."/>
            <person name="Zahm M."/>
        </authorList>
    </citation>
    <scope>NUCLEOTIDE SEQUENCE [LARGE SCALE GENOMIC DNA]</scope>
    <source>
        <strain evidence="9">RS831</strain>
        <tissue evidence="9">Whole body</tissue>
    </source>
</reference>
<evidence type="ECO:0000256" key="6">
    <source>
        <dbReference type="ARBA" id="ARBA00040453"/>
    </source>
</evidence>
<dbReference type="CDD" id="cd00200">
    <property type="entry name" value="WD40"/>
    <property type="match status" value="1"/>
</dbReference>
<dbReference type="Gene3D" id="2.130.10.10">
    <property type="entry name" value="YVTN repeat-like/Quinoprotein amine dehydrogenase"/>
    <property type="match status" value="2"/>
</dbReference>
<dbReference type="InterPro" id="IPR019775">
    <property type="entry name" value="WD40_repeat_CS"/>
</dbReference>
<reference evidence="9 10" key="2">
    <citation type="submission" date="2019-01" db="EMBL/GenBank/DDBJ databases">
        <title>A chromosome length genome reference of the Java medaka (oryzias javanicus).</title>
        <authorList>
            <person name="Herpin A."/>
            <person name="Takehana Y."/>
            <person name="Naruse K."/>
            <person name="Ansai S."/>
            <person name="Kawaguchi M."/>
        </authorList>
    </citation>
    <scope>NUCLEOTIDE SEQUENCE [LARGE SCALE GENOMIC DNA]</scope>
    <source>
        <strain evidence="9">RS831</strain>
        <tissue evidence="9">Whole body</tissue>
    </source>
</reference>
<dbReference type="InterPro" id="IPR051980">
    <property type="entry name" value="WD_repeat_MORG1"/>
</dbReference>
<dbReference type="Proteomes" id="UP000283210">
    <property type="component" value="Chromosome 1"/>
</dbReference>
<keyword evidence="2" id="KW-0963">Cytoplasm</keyword>
<gene>
    <name evidence="9" type="ORF">OJAV_G00003900</name>
</gene>
<keyword evidence="4" id="KW-0677">Repeat</keyword>
<dbReference type="FunFam" id="2.130.10.10:FF:000273">
    <property type="entry name" value="WD repeat domain-containing protein 83"/>
    <property type="match status" value="1"/>
</dbReference>
<evidence type="ECO:0000256" key="3">
    <source>
        <dbReference type="ARBA" id="ARBA00022574"/>
    </source>
</evidence>
<dbReference type="InterPro" id="IPR015943">
    <property type="entry name" value="WD40/YVTN_repeat-like_dom_sf"/>
</dbReference>
<evidence type="ECO:0000256" key="7">
    <source>
        <dbReference type="ARBA" id="ARBA00042222"/>
    </source>
</evidence>
<dbReference type="Pfam" id="PF00400">
    <property type="entry name" value="WD40"/>
    <property type="match status" value="6"/>
</dbReference>
<evidence type="ECO:0000256" key="8">
    <source>
        <dbReference type="PROSITE-ProRule" id="PRU00221"/>
    </source>
</evidence>
<dbReference type="GO" id="GO:0071013">
    <property type="term" value="C:catalytic step 2 spliceosome"/>
    <property type="evidence" value="ECO:0007669"/>
    <property type="project" value="TreeGrafter"/>
</dbReference>
<feature type="repeat" description="WD" evidence="8">
    <location>
        <begin position="117"/>
        <end position="158"/>
    </location>
</feature>
<dbReference type="PRINTS" id="PR00320">
    <property type="entry name" value="GPROTEINBRPT"/>
</dbReference>
<dbReference type="PROSITE" id="PS50082">
    <property type="entry name" value="WD_REPEATS_2"/>
    <property type="match status" value="3"/>
</dbReference>
<evidence type="ECO:0000256" key="4">
    <source>
        <dbReference type="ARBA" id="ARBA00022737"/>
    </source>
</evidence>
<comment type="similarity">
    <text evidence="5">Belongs to the WD repeat MORG1 family.</text>
</comment>
<dbReference type="EMBL" id="CM012437">
    <property type="protein sequence ID" value="RVE75943.1"/>
    <property type="molecule type" value="Genomic_DNA"/>
</dbReference>
<dbReference type="GO" id="GO:0005737">
    <property type="term" value="C:cytoplasm"/>
    <property type="evidence" value="ECO:0007669"/>
    <property type="project" value="UniProtKB-SubCell"/>
</dbReference>
<dbReference type="PROSITE" id="PS50294">
    <property type="entry name" value="WD_REPEATS_REGION"/>
    <property type="match status" value="3"/>
</dbReference>
<feature type="repeat" description="WD" evidence="8">
    <location>
        <begin position="75"/>
        <end position="116"/>
    </location>
</feature>
<dbReference type="PROSITE" id="PS00678">
    <property type="entry name" value="WD_REPEATS_1"/>
    <property type="match status" value="1"/>
</dbReference>
<organism evidence="9 10">
    <name type="scientific">Oryzias javanicus</name>
    <name type="common">Javanese ricefish</name>
    <name type="synonym">Aplocheilus javanicus</name>
    <dbReference type="NCBI Taxonomy" id="123683"/>
    <lineage>
        <taxon>Eukaryota</taxon>
        <taxon>Metazoa</taxon>
        <taxon>Chordata</taxon>
        <taxon>Craniata</taxon>
        <taxon>Vertebrata</taxon>
        <taxon>Euteleostomi</taxon>
        <taxon>Actinopterygii</taxon>
        <taxon>Neopterygii</taxon>
        <taxon>Teleostei</taxon>
        <taxon>Neoteleostei</taxon>
        <taxon>Acanthomorphata</taxon>
        <taxon>Ovalentaria</taxon>
        <taxon>Atherinomorphae</taxon>
        <taxon>Beloniformes</taxon>
        <taxon>Adrianichthyidae</taxon>
        <taxon>Oryziinae</taxon>
        <taxon>Oryzias</taxon>
    </lineage>
</organism>
<dbReference type="InterPro" id="IPR020472">
    <property type="entry name" value="WD40_PAC1"/>
</dbReference>
<name>A0A3S2PKH8_ORYJA</name>
<dbReference type="OrthoDB" id="71437at2759"/>
<comment type="subcellular location">
    <subcellularLocation>
        <location evidence="1">Cytoplasm</location>
    </subcellularLocation>
</comment>
<dbReference type="PANTHER" id="PTHR22842:SF3">
    <property type="entry name" value="WD REPEAT DOMAIN-CONTAINING PROTEIN 83"/>
    <property type="match status" value="1"/>
</dbReference>
<dbReference type="SMART" id="SM00320">
    <property type="entry name" value="WD40"/>
    <property type="match status" value="7"/>
</dbReference>
<sequence>MNEKEQTEKRLVMAFPEPKPQVPQLPQHLLRTINCQQGAVRAVRFNVDGNYFLSCGSDKSLKLWSASRGTLLKTYSGHGYEVLDADSSFDNSLICSCSSDKTVILWDVASGQVTRKLRGHAGKVNCVQFNEEATVTLSGSIDGTVRCWDNRSRKSEPIQILDEARDSVSSLKVVQHELLTGSVDGRVRRYDLRMGQLHVDFIDSPITCVCFSQDGQCTLSSSLDSVVRLLDKSTGEMLGEYKGHKMKGYKLDCCLSSRDTHVLSCSEDGHVYCWDLVEGSLSLKLPVGKAVVQSLSFHPSQTRLLTAMEGRVQVWSAEPEETEDDAPLS</sequence>
<dbReference type="PANTHER" id="PTHR22842">
    <property type="entry name" value="WD40 REPEAT PROTEIN"/>
    <property type="match status" value="1"/>
</dbReference>
<keyword evidence="3 8" id="KW-0853">WD repeat</keyword>
<accession>A0A3S2PKH8</accession>
<proteinExistence type="inferred from homology"/>
<dbReference type="SUPFAM" id="SSF50978">
    <property type="entry name" value="WD40 repeat-like"/>
    <property type="match status" value="1"/>
</dbReference>
<evidence type="ECO:0000256" key="5">
    <source>
        <dbReference type="ARBA" id="ARBA00038145"/>
    </source>
</evidence>
<keyword evidence="10" id="KW-1185">Reference proteome</keyword>
<evidence type="ECO:0000256" key="2">
    <source>
        <dbReference type="ARBA" id="ARBA00022490"/>
    </source>
</evidence>
<evidence type="ECO:0000313" key="9">
    <source>
        <dbReference type="EMBL" id="RVE75943.1"/>
    </source>
</evidence>
<dbReference type="AlphaFoldDB" id="A0A3S2PKH8"/>
<protein>
    <recommendedName>
        <fullName evidence="6">WD repeat domain-containing protein 83</fullName>
    </recommendedName>
    <alternativeName>
        <fullName evidence="7">Mitogen-activated protein kinase organizer 1</fullName>
    </alternativeName>
</protein>